<sequence length="352" mass="38140">MTASSFPKLLLASITAALGLGLAAPAATAQEKVLNLYSARHYQTDEALYTNFTKATGIRINRVDTDDAALLQRLKTEGSASPADVVLLVDAARLWRAETDGLFSPVKSAVLEQRIPAQLRGKDNGEGSQWFGFSTRARVIVYNKADVKAENVDTYEKLADPVNKGRFCSRSGSHPYNLSLFGAYLEHLGEAKTEAWLKGIVANQARDPKGGDTDQIKAVATGECGVTLSNTYYVARLMRSSNPDDRKTMEQVGVIFPNQKTWGAHVNVAGGAVARHARNRDAAIRFLEYLSSDDAQRYFADGNNEYPAVAGVKTANPALTTLGAFNQELIPISVVGQNSAKVQQILDRVGFK</sequence>
<dbReference type="InterPro" id="IPR026045">
    <property type="entry name" value="Ferric-bd"/>
</dbReference>
<evidence type="ECO:0000313" key="5">
    <source>
        <dbReference type="Proteomes" id="UP001235760"/>
    </source>
</evidence>
<dbReference type="Proteomes" id="UP001235760">
    <property type="component" value="Unassembled WGS sequence"/>
</dbReference>
<proteinExistence type="inferred from homology"/>
<comment type="similarity">
    <text evidence="1">Belongs to the bacterial solute-binding protein 1 family.</text>
</comment>
<dbReference type="InterPro" id="IPR006059">
    <property type="entry name" value="SBP"/>
</dbReference>
<organism evidence="4 5">
    <name type="scientific">Leptothrix discophora</name>
    <dbReference type="NCBI Taxonomy" id="89"/>
    <lineage>
        <taxon>Bacteria</taxon>
        <taxon>Pseudomonadati</taxon>
        <taxon>Pseudomonadota</taxon>
        <taxon>Betaproteobacteria</taxon>
        <taxon>Burkholderiales</taxon>
        <taxon>Sphaerotilaceae</taxon>
        <taxon>Leptothrix</taxon>
    </lineage>
</organism>
<dbReference type="PIRSF" id="PIRSF002825">
    <property type="entry name" value="CfbpA"/>
    <property type="match status" value="1"/>
</dbReference>
<comment type="caution">
    <text evidence="4">The sequence shown here is derived from an EMBL/GenBank/DDBJ whole genome shotgun (WGS) entry which is preliminary data.</text>
</comment>
<name>A0ABT9G2Q2_LEPDI</name>
<evidence type="ECO:0000256" key="2">
    <source>
        <dbReference type="ARBA" id="ARBA00022729"/>
    </source>
</evidence>
<reference evidence="4 5" key="1">
    <citation type="submission" date="2023-08" db="EMBL/GenBank/DDBJ databases">
        <authorList>
            <person name="Roldan D.M."/>
            <person name="Menes R.J."/>
        </authorList>
    </citation>
    <scope>NUCLEOTIDE SEQUENCE [LARGE SCALE GENOMIC DNA]</scope>
    <source>
        <strain evidence="4 5">CCM 2812</strain>
    </source>
</reference>
<evidence type="ECO:0000256" key="3">
    <source>
        <dbReference type="SAM" id="SignalP"/>
    </source>
</evidence>
<dbReference type="Pfam" id="PF13416">
    <property type="entry name" value="SBP_bac_8"/>
    <property type="match status" value="1"/>
</dbReference>
<dbReference type="RefSeq" id="WP_305749290.1">
    <property type="nucleotide sequence ID" value="NZ_JAUZEE010000003.1"/>
</dbReference>
<keyword evidence="5" id="KW-1185">Reference proteome</keyword>
<evidence type="ECO:0000256" key="1">
    <source>
        <dbReference type="ARBA" id="ARBA00008520"/>
    </source>
</evidence>
<dbReference type="SUPFAM" id="SSF53850">
    <property type="entry name" value="Periplasmic binding protein-like II"/>
    <property type="match status" value="1"/>
</dbReference>
<feature type="chain" id="PRO_5045605791" evidence="3">
    <location>
        <begin position="30"/>
        <end position="352"/>
    </location>
</feature>
<dbReference type="PANTHER" id="PTHR30006:SF15">
    <property type="entry name" value="IRON-UTILIZATION PERIPLASMIC PROTEIN"/>
    <property type="match status" value="1"/>
</dbReference>
<protein>
    <submittedName>
        <fullName evidence="4">Extracellular solute-binding protein</fullName>
    </submittedName>
</protein>
<gene>
    <name evidence="4" type="ORF">Q8X39_07380</name>
</gene>
<accession>A0ABT9G2Q2</accession>
<keyword evidence="2 3" id="KW-0732">Signal</keyword>
<feature type="signal peptide" evidence="3">
    <location>
        <begin position="1"/>
        <end position="29"/>
    </location>
</feature>
<dbReference type="PANTHER" id="PTHR30006">
    <property type="entry name" value="THIAMINE-BINDING PERIPLASMIC PROTEIN-RELATED"/>
    <property type="match status" value="1"/>
</dbReference>
<evidence type="ECO:0000313" key="4">
    <source>
        <dbReference type="EMBL" id="MDP4300453.1"/>
    </source>
</evidence>
<dbReference type="Gene3D" id="3.40.190.10">
    <property type="entry name" value="Periplasmic binding protein-like II"/>
    <property type="match status" value="2"/>
</dbReference>
<dbReference type="EMBL" id="JAUZEE010000003">
    <property type="protein sequence ID" value="MDP4300453.1"/>
    <property type="molecule type" value="Genomic_DNA"/>
</dbReference>